<dbReference type="Gene3D" id="3.90.550.10">
    <property type="entry name" value="Spore Coat Polysaccharide Biosynthesis Protein SpsA, Chain A"/>
    <property type="match status" value="1"/>
</dbReference>
<keyword evidence="3" id="KW-0808">Transferase</keyword>
<dbReference type="SUPFAM" id="SSF53448">
    <property type="entry name" value="Nucleotide-diphospho-sugar transferases"/>
    <property type="match status" value="1"/>
</dbReference>
<proteinExistence type="predicted"/>
<protein>
    <submittedName>
        <fullName evidence="3">Glycosyl transferase, family 2</fullName>
    </submittedName>
</protein>
<dbReference type="CDD" id="cd02511">
    <property type="entry name" value="Beta4Glucosyltransferase"/>
    <property type="match status" value="1"/>
</dbReference>
<evidence type="ECO:0000256" key="1">
    <source>
        <dbReference type="PROSITE-ProRule" id="PRU00339"/>
    </source>
</evidence>
<dbReference type="SMART" id="SM00028">
    <property type="entry name" value="TPR"/>
    <property type="match status" value="3"/>
</dbReference>
<dbReference type="PROSITE" id="PS50005">
    <property type="entry name" value="TPR"/>
    <property type="match status" value="1"/>
</dbReference>
<name>A0A0U1KU72_9FIRM</name>
<dbReference type="InterPro" id="IPR029044">
    <property type="entry name" value="Nucleotide-diphossugar_trans"/>
</dbReference>
<dbReference type="PANTHER" id="PTHR43630:SF2">
    <property type="entry name" value="GLYCOSYLTRANSFERASE"/>
    <property type="match status" value="1"/>
</dbReference>
<evidence type="ECO:0000313" key="4">
    <source>
        <dbReference type="Proteomes" id="UP000049855"/>
    </source>
</evidence>
<dbReference type="InterPro" id="IPR011990">
    <property type="entry name" value="TPR-like_helical_dom_sf"/>
</dbReference>
<sequence>MLTLCMIVKNEADNLCGCLARVAGFVDEIVIVDTGSTDETKQIAADFTNKIYDFAWCNDFAAARNFSLAQAKHDWVLVLDADEYVEQFSRQAVSRFIQKKGQQHTVGRIQRVNVLDDISGSRKILERINRLFNRNFFAYDGIIHEQVVEKTGADYHTGAIDIVVEHIGYTQEALQRTDKLRRNISLLTEALAENPDDPYYYYQLGKSYYMLKDYELAYTNFVKALSFEVNVRLEYVADLVETYGYTLINSGKYTEALCLEKFTDYYRSSPDFCFLMGLVYMNNAKFSLAVERFLQCTKLPNGKVEGITTYLPYYNVGVIHEVLGVKAQASHYYKLCGEYKPALARGQAL</sequence>
<dbReference type="Proteomes" id="UP000049855">
    <property type="component" value="Unassembled WGS sequence"/>
</dbReference>
<keyword evidence="4" id="KW-1185">Reference proteome</keyword>
<organism evidence="3 4">
    <name type="scientific">Sporomusa ovata</name>
    <dbReference type="NCBI Taxonomy" id="2378"/>
    <lineage>
        <taxon>Bacteria</taxon>
        <taxon>Bacillati</taxon>
        <taxon>Bacillota</taxon>
        <taxon>Negativicutes</taxon>
        <taxon>Selenomonadales</taxon>
        <taxon>Sporomusaceae</taxon>
        <taxon>Sporomusa</taxon>
    </lineage>
</organism>
<evidence type="ECO:0000313" key="3">
    <source>
        <dbReference type="EMBL" id="CQR70433.1"/>
    </source>
</evidence>
<reference evidence="4" key="1">
    <citation type="submission" date="2015-03" db="EMBL/GenBank/DDBJ databases">
        <authorList>
            <person name="Nijsse Bart"/>
        </authorList>
    </citation>
    <scope>NUCLEOTIDE SEQUENCE [LARGE SCALE GENOMIC DNA]</scope>
</reference>
<feature type="domain" description="Glycosyltransferase 2-like" evidence="2">
    <location>
        <begin position="4"/>
        <end position="124"/>
    </location>
</feature>
<evidence type="ECO:0000259" key="2">
    <source>
        <dbReference type="Pfam" id="PF00535"/>
    </source>
</evidence>
<dbReference type="RefSeq" id="WP_021169167.1">
    <property type="nucleotide sequence ID" value="NZ_CTRP01000003.1"/>
</dbReference>
<dbReference type="EMBL" id="CTRP01000003">
    <property type="protein sequence ID" value="CQR70433.1"/>
    <property type="molecule type" value="Genomic_DNA"/>
</dbReference>
<keyword evidence="1" id="KW-0802">TPR repeat</keyword>
<feature type="repeat" description="TPR" evidence="1">
    <location>
        <begin position="198"/>
        <end position="231"/>
    </location>
</feature>
<dbReference type="Pfam" id="PF00535">
    <property type="entry name" value="Glycos_transf_2"/>
    <property type="match status" value="1"/>
</dbReference>
<dbReference type="SUPFAM" id="SSF48452">
    <property type="entry name" value="TPR-like"/>
    <property type="match status" value="1"/>
</dbReference>
<dbReference type="InterPro" id="IPR001173">
    <property type="entry name" value="Glyco_trans_2-like"/>
</dbReference>
<dbReference type="GO" id="GO:0016740">
    <property type="term" value="F:transferase activity"/>
    <property type="evidence" value="ECO:0007669"/>
    <property type="project" value="UniProtKB-KW"/>
</dbReference>
<dbReference type="PANTHER" id="PTHR43630">
    <property type="entry name" value="POLY-BETA-1,6-N-ACETYL-D-GLUCOSAMINE SYNTHASE"/>
    <property type="match status" value="1"/>
</dbReference>
<accession>A0A0U1KU72</accession>
<dbReference type="Pfam" id="PF13181">
    <property type="entry name" value="TPR_8"/>
    <property type="match status" value="1"/>
</dbReference>
<dbReference type="Gene3D" id="1.25.40.10">
    <property type="entry name" value="Tetratricopeptide repeat domain"/>
    <property type="match status" value="2"/>
</dbReference>
<dbReference type="InterPro" id="IPR019734">
    <property type="entry name" value="TPR_rpt"/>
</dbReference>
<dbReference type="AlphaFoldDB" id="A0A0U1KU72"/>
<gene>
    <name evidence="3" type="ORF">SpAn4DRAFT_1402</name>
</gene>